<evidence type="ECO:0000313" key="5">
    <source>
        <dbReference type="EMBL" id="TWT98350.1"/>
    </source>
</evidence>
<feature type="modified residue" description="4-aspartylphosphate" evidence="3">
    <location>
        <position position="64"/>
    </location>
</feature>
<dbReference type="InterPro" id="IPR050595">
    <property type="entry name" value="Bact_response_regulator"/>
</dbReference>
<keyword evidence="6" id="KW-1185">Reference proteome</keyword>
<dbReference type="GO" id="GO:0000160">
    <property type="term" value="P:phosphorelay signal transduction system"/>
    <property type="evidence" value="ECO:0007669"/>
    <property type="project" value="UniProtKB-KW"/>
</dbReference>
<keyword evidence="1 3" id="KW-0597">Phosphoprotein</keyword>
<dbReference type="InterPro" id="IPR001789">
    <property type="entry name" value="Sig_transdc_resp-reg_receiver"/>
</dbReference>
<reference evidence="5 6" key="1">
    <citation type="submission" date="2019-02" db="EMBL/GenBank/DDBJ databases">
        <title>Deep-cultivation of Planctomycetes and their phenomic and genomic characterization uncovers novel biology.</title>
        <authorList>
            <person name="Wiegand S."/>
            <person name="Jogler M."/>
            <person name="Boedeker C."/>
            <person name="Pinto D."/>
            <person name="Vollmers J."/>
            <person name="Rivas-Marin E."/>
            <person name="Kohn T."/>
            <person name="Peeters S.H."/>
            <person name="Heuer A."/>
            <person name="Rast P."/>
            <person name="Oberbeckmann S."/>
            <person name="Bunk B."/>
            <person name="Jeske O."/>
            <person name="Meyerdierks A."/>
            <person name="Storesund J.E."/>
            <person name="Kallscheuer N."/>
            <person name="Luecker S."/>
            <person name="Lage O.M."/>
            <person name="Pohl T."/>
            <person name="Merkel B.J."/>
            <person name="Hornburger P."/>
            <person name="Mueller R.-W."/>
            <person name="Bruemmer F."/>
            <person name="Labrenz M."/>
            <person name="Spormann A.M."/>
            <person name="Op Den Camp H."/>
            <person name="Overmann J."/>
            <person name="Amann R."/>
            <person name="Jetten M.S.M."/>
            <person name="Mascher T."/>
            <person name="Medema M.H."/>
            <person name="Devos D.P."/>
            <person name="Kaster A.-K."/>
            <person name="Ovreas L."/>
            <person name="Rohde M."/>
            <person name="Galperin M.Y."/>
            <person name="Jogler C."/>
        </authorList>
    </citation>
    <scope>NUCLEOTIDE SEQUENCE [LARGE SCALE GENOMIC DNA]</scope>
    <source>
        <strain evidence="5 6">Pla52n</strain>
    </source>
</reference>
<dbReference type="Pfam" id="PF00072">
    <property type="entry name" value="Response_reg"/>
    <property type="match status" value="1"/>
</dbReference>
<evidence type="ECO:0000256" key="2">
    <source>
        <dbReference type="ARBA" id="ARBA00023012"/>
    </source>
</evidence>
<dbReference type="SUPFAM" id="SSF52172">
    <property type="entry name" value="CheY-like"/>
    <property type="match status" value="1"/>
</dbReference>
<proteinExistence type="predicted"/>
<dbReference type="AlphaFoldDB" id="A0A5C6AFX4"/>
<organism evidence="5 6">
    <name type="scientific">Stieleria varia</name>
    <dbReference type="NCBI Taxonomy" id="2528005"/>
    <lineage>
        <taxon>Bacteria</taxon>
        <taxon>Pseudomonadati</taxon>
        <taxon>Planctomycetota</taxon>
        <taxon>Planctomycetia</taxon>
        <taxon>Pirellulales</taxon>
        <taxon>Pirellulaceae</taxon>
        <taxon>Stieleria</taxon>
    </lineage>
</organism>
<dbReference type="InterPro" id="IPR011006">
    <property type="entry name" value="CheY-like_superfamily"/>
</dbReference>
<dbReference type="PANTHER" id="PTHR44591:SF14">
    <property type="entry name" value="PROTEIN PILG"/>
    <property type="match status" value="1"/>
</dbReference>
<protein>
    <submittedName>
        <fullName evidence="5">Transcriptional regulatory protein AfsQ1</fullName>
    </submittedName>
</protein>
<dbReference type="Gene3D" id="3.40.50.2300">
    <property type="match status" value="1"/>
</dbReference>
<evidence type="ECO:0000256" key="1">
    <source>
        <dbReference type="ARBA" id="ARBA00022553"/>
    </source>
</evidence>
<evidence type="ECO:0000259" key="4">
    <source>
        <dbReference type="PROSITE" id="PS50110"/>
    </source>
</evidence>
<dbReference type="PANTHER" id="PTHR44591">
    <property type="entry name" value="STRESS RESPONSE REGULATOR PROTEIN 1"/>
    <property type="match status" value="1"/>
</dbReference>
<dbReference type="RefSeq" id="WP_146521949.1">
    <property type="nucleotide sequence ID" value="NZ_CP151726.1"/>
</dbReference>
<dbReference type="EMBL" id="SJPN01000006">
    <property type="protein sequence ID" value="TWT98350.1"/>
    <property type="molecule type" value="Genomic_DNA"/>
</dbReference>
<gene>
    <name evidence="5" type="primary">afsQ1</name>
    <name evidence="5" type="ORF">Pla52n_48620</name>
</gene>
<dbReference type="Proteomes" id="UP000320176">
    <property type="component" value="Unassembled WGS sequence"/>
</dbReference>
<evidence type="ECO:0000256" key="3">
    <source>
        <dbReference type="PROSITE-ProRule" id="PRU00169"/>
    </source>
</evidence>
<sequence length="139" mass="15848">MILQENLTKPNYRPNVLAIDDTRVFRWLLSNLLERLGCRCITAQDGYAGWQLARTCHPDLIITDLEMPVWSGFELIRSVRQVGDRRIGDIPIIVCSTRSDRIYADHAIELGADAYVTKPIRPSELRIAIANCARKLISR</sequence>
<keyword evidence="2" id="KW-0902">Two-component regulatory system</keyword>
<accession>A0A5C6AFX4</accession>
<evidence type="ECO:0000313" key="6">
    <source>
        <dbReference type="Proteomes" id="UP000320176"/>
    </source>
</evidence>
<name>A0A5C6AFX4_9BACT</name>
<feature type="domain" description="Response regulatory" evidence="4">
    <location>
        <begin position="15"/>
        <end position="133"/>
    </location>
</feature>
<dbReference type="SMART" id="SM00448">
    <property type="entry name" value="REC"/>
    <property type="match status" value="1"/>
</dbReference>
<comment type="caution">
    <text evidence="5">The sequence shown here is derived from an EMBL/GenBank/DDBJ whole genome shotgun (WGS) entry which is preliminary data.</text>
</comment>
<dbReference type="PROSITE" id="PS50110">
    <property type="entry name" value="RESPONSE_REGULATORY"/>
    <property type="match status" value="1"/>
</dbReference>
<dbReference type="OrthoDB" id="227620at2"/>
<dbReference type="CDD" id="cd00156">
    <property type="entry name" value="REC"/>
    <property type="match status" value="1"/>
</dbReference>